<name>A0A0K2TJP0_LEPSM</name>
<dbReference type="EMBL" id="HACA01008912">
    <property type="protein sequence ID" value="CDW26273.1"/>
    <property type="molecule type" value="Transcribed_RNA"/>
</dbReference>
<proteinExistence type="predicted"/>
<evidence type="ECO:0000313" key="1">
    <source>
        <dbReference type="EMBL" id="CDW26273.1"/>
    </source>
</evidence>
<dbReference type="AlphaFoldDB" id="A0A0K2TJP0"/>
<sequence>FVLIRFFGDFQLEKKVKAEYTKNERIRSNIVITLTVDTIEKYEATHHIQKEV</sequence>
<reference evidence="1" key="1">
    <citation type="submission" date="2014-05" db="EMBL/GenBank/DDBJ databases">
        <authorList>
            <person name="Chronopoulou M."/>
        </authorList>
    </citation>
    <scope>NUCLEOTIDE SEQUENCE</scope>
    <source>
        <tissue evidence="1">Whole organism</tissue>
    </source>
</reference>
<feature type="non-terminal residue" evidence="1">
    <location>
        <position position="1"/>
    </location>
</feature>
<protein>
    <submittedName>
        <fullName evidence="1">Uncharacterized protein</fullName>
    </submittedName>
</protein>
<accession>A0A0K2TJP0</accession>
<organism evidence="1">
    <name type="scientific">Lepeophtheirus salmonis</name>
    <name type="common">Salmon louse</name>
    <name type="synonym">Caligus salmonis</name>
    <dbReference type="NCBI Taxonomy" id="72036"/>
    <lineage>
        <taxon>Eukaryota</taxon>
        <taxon>Metazoa</taxon>
        <taxon>Ecdysozoa</taxon>
        <taxon>Arthropoda</taxon>
        <taxon>Crustacea</taxon>
        <taxon>Multicrustacea</taxon>
        <taxon>Hexanauplia</taxon>
        <taxon>Copepoda</taxon>
        <taxon>Siphonostomatoida</taxon>
        <taxon>Caligidae</taxon>
        <taxon>Lepeophtheirus</taxon>
    </lineage>
</organism>